<dbReference type="Pfam" id="PF06724">
    <property type="entry name" value="DUF1206"/>
    <property type="match status" value="3"/>
</dbReference>
<dbReference type="PATRIC" id="fig|745776.4.peg.165"/>
<gene>
    <name evidence="3" type="ordered locus">DGo_CA0159</name>
</gene>
<dbReference type="EMBL" id="CP002191">
    <property type="protein sequence ID" value="AFD24086.1"/>
    <property type="molecule type" value="Genomic_DNA"/>
</dbReference>
<dbReference type="eggNOG" id="ENOG502Z854">
    <property type="taxonomic scope" value="Bacteria"/>
</dbReference>
<dbReference type="Proteomes" id="UP000007575">
    <property type="component" value="Chromosome"/>
</dbReference>
<dbReference type="STRING" id="745776.DGo_CA0159"/>
<sequence length="272" mass="27430">MQEAAPGLEALARFGYACRGAVYLTVGGLALTLAAGRRGGAATDTQGAVRRLEDLPLGEVLVGVLALGLVGYALWQLLRAVLDPERLGTDAAGLARRLGYLASGAVNLGAAWFAVRLATQARVEDGASAQDLAAQVLALPAGQVLLGLGGAALLGAGVAELVSAAKGKFMAFIALRGVGADHAGTLRRVGQLGTAARGTVLGLVGAFVLVAAVQGEAAGVRGTGGALNWLLNRPGGAWLLGAVALGTVCYGLWCFVQARYRHIQVRSGLDAA</sequence>
<proteinExistence type="predicted"/>
<dbReference type="AlphaFoldDB" id="H8GTD6"/>
<protein>
    <recommendedName>
        <fullName evidence="2">DUF1206 domain-containing protein</fullName>
    </recommendedName>
</protein>
<feature type="transmembrane region" description="Helical" evidence="1">
    <location>
        <begin position="20"/>
        <end position="36"/>
    </location>
</feature>
<keyword evidence="1" id="KW-0472">Membrane</keyword>
<dbReference type="InterPro" id="IPR009597">
    <property type="entry name" value="DUF1206"/>
</dbReference>
<accession>H8GTD6</accession>
<reference evidence="3 4" key="1">
    <citation type="journal article" date="2012" name="PLoS ONE">
        <title>Genome sequence and transcriptome analysis of the radioresistant bacterium Deinococcus gobiensis: insights into the extreme environmental adaptations.</title>
        <authorList>
            <person name="Yuan M."/>
            <person name="Chen M."/>
            <person name="Zhang W."/>
            <person name="Lu W."/>
            <person name="Wang J."/>
            <person name="Yang M."/>
            <person name="Zhao P."/>
            <person name="Tang R."/>
            <person name="Li X."/>
            <person name="Hao Y."/>
            <person name="Zhou Z."/>
            <person name="Zhan Y."/>
            <person name="Yu H."/>
            <person name="Teng C."/>
            <person name="Yan Y."/>
            <person name="Ping S."/>
            <person name="Wang Y."/>
            <person name="Lin M."/>
        </authorList>
    </citation>
    <scope>NUCLEOTIDE SEQUENCE [LARGE SCALE GENOMIC DNA]</scope>
    <source>
        <strain evidence="3 4">I-0</strain>
    </source>
</reference>
<feature type="domain" description="DUF1206" evidence="2">
    <location>
        <begin position="192"/>
        <end position="261"/>
    </location>
</feature>
<keyword evidence="1" id="KW-0812">Transmembrane</keyword>
<evidence type="ECO:0000313" key="4">
    <source>
        <dbReference type="Proteomes" id="UP000007575"/>
    </source>
</evidence>
<keyword evidence="1" id="KW-1133">Transmembrane helix</keyword>
<feature type="domain" description="DUF1206" evidence="2">
    <location>
        <begin position="14"/>
        <end position="82"/>
    </location>
</feature>
<evidence type="ECO:0000256" key="1">
    <source>
        <dbReference type="SAM" id="Phobius"/>
    </source>
</evidence>
<feature type="transmembrane region" description="Helical" evidence="1">
    <location>
        <begin position="195"/>
        <end position="215"/>
    </location>
</feature>
<feature type="domain" description="DUF1206" evidence="2">
    <location>
        <begin position="98"/>
        <end position="166"/>
    </location>
</feature>
<name>H8GTD6_DEIGI</name>
<evidence type="ECO:0000313" key="3">
    <source>
        <dbReference type="EMBL" id="AFD24086.1"/>
    </source>
</evidence>
<feature type="transmembrane region" description="Helical" evidence="1">
    <location>
        <begin position="57"/>
        <end position="78"/>
    </location>
</feature>
<feature type="transmembrane region" description="Helical" evidence="1">
    <location>
        <begin position="98"/>
        <end position="115"/>
    </location>
</feature>
<dbReference type="KEGG" id="dgo:DGo_CA0159"/>
<dbReference type="HOGENOM" id="CLU_073530_0_0_0"/>
<evidence type="ECO:0000259" key="2">
    <source>
        <dbReference type="Pfam" id="PF06724"/>
    </source>
</evidence>
<feature type="transmembrane region" description="Helical" evidence="1">
    <location>
        <begin position="235"/>
        <end position="256"/>
    </location>
</feature>
<keyword evidence="4" id="KW-1185">Reference proteome</keyword>
<organism evidence="3 4">
    <name type="scientific">Deinococcus gobiensis (strain DSM 21396 / JCM 16679 / CGMCC 1.7299 / I-0)</name>
    <dbReference type="NCBI Taxonomy" id="745776"/>
    <lineage>
        <taxon>Bacteria</taxon>
        <taxon>Thermotogati</taxon>
        <taxon>Deinococcota</taxon>
        <taxon>Deinococci</taxon>
        <taxon>Deinococcales</taxon>
        <taxon>Deinococcaceae</taxon>
        <taxon>Deinococcus</taxon>
    </lineage>
</organism>